<evidence type="ECO:0000313" key="1">
    <source>
        <dbReference type="EMBL" id="CAH0373406.1"/>
    </source>
</evidence>
<reference evidence="1" key="1">
    <citation type="submission" date="2021-11" db="EMBL/GenBank/DDBJ databases">
        <authorList>
            <consortium name="Genoscope - CEA"/>
            <person name="William W."/>
        </authorList>
    </citation>
    <scope>NUCLEOTIDE SEQUENCE</scope>
</reference>
<proteinExistence type="predicted"/>
<organism evidence="1 2">
    <name type="scientific">Pelagomonas calceolata</name>
    <dbReference type="NCBI Taxonomy" id="35677"/>
    <lineage>
        <taxon>Eukaryota</taxon>
        <taxon>Sar</taxon>
        <taxon>Stramenopiles</taxon>
        <taxon>Ochrophyta</taxon>
        <taxon>Pelagophyceae</taxon>
        <taxon>Pelagomonadales</taxon>
        <taxon>Pelagomonadaceae</taxon>
        <taxon>Pelagomonas</taxon>
    </lineage>
</organism>
<sequence length="284" mass="30044">MICHLACDMPPALLSTSDGSADMHYGAVDRAATPREKIASSRAVALGAAVLAGALVATATRQRWREAPATSFKFQDSDDNDTACVSSGSGGADLAYVVQQFMGYPAAIDPAGGVIFSDRGQFSMWHLHNMTYDPIAWGKQVSANFDHLLRSVIQGSYCKTSFLDMASCDGNCEMCTGSSSLPYCETGTRDTVEANVSCVEKCVQDRYDASVLANSAFPTLQGCSDPIAVAFLYAPQLIKSCFDATFDCATATPPCESGCYDCITDCIETSDDAGTFSACNSALL</sequence>
<evidence type="ECO:0000313" key="2">
    <source>
        <dbReference type="Proteomes" id="UP000789595"/>
    </source>
</evidence>
<accession>A0A8J2X3V6</accession>
<dbReference type="Proteomes" id="UP000789595">
    <property type="component" value="Unassembled WGS sequence"/>
</dbReference>
<dbReference type="AlphaFoldDB" id="A0A8J2X3V6"/>
<comment type="caution">
    <text evidence="1">The sequence shown here is derived from an EMBL/GenBank/DDBJ whole genome shotgun (WGS) entry which is preliminary data.</text>
</comment>
<protein>
    <submittedName>
        <fullName evidence="1">Uncharacterized protein</fullName>
    </submittedName>
</protein>
<keyword evidence="2" id="KW-1185">Reference proteome</keyword>
<dbReference type="EMBL" id="CAKKNE010000004">
    <property type="protein sequence ID" value="CAH0373406.1"/>
    <property type="molecule type" value="Genomic_DNA"/>
</dbReference>
<name>A0A8J2X3V6_9STRA</name>
<gene>
    <name evidence="1" type="ORF">PECAL_4P05980</name>
</gene>